<dbReference type="Proteomes" id="UP000887577">
    <property type="component" value="Unplaced"/>
</dbReference>
<feature type="compositionally biased region" description="Polar residues" evidence="1">
    <location>
        <begin position="273"/>
        <end position="285"/>
    </location>
</feature>
<evidence type="ECO:0000313" key="3">
    <source>
        <dbReference type="WBParaSite" id="PSU_v2.g14951.t1"/>
    </source>
</evidence>
<dbReference type="Gene3D" id="3.90.70.80">
    <property type="match status" value="1"/>
</dbReference>
<proteinExistence type="predicted"/>
<evidence type="ECO:0000313" key="2">
    <source>
        <dbReference type="Proteomes" id="UP000887577"/>
    </source>
</evidence>
<name>A0A914Y426_9BILA</name>
<dbReference type="AlphaFoldDB" id="A0A914Y426"/>
<dbReference type="WBParaSite" id="PSU_v2.g14951.t1">
    <property type="protein sequence ID" value="PSU_v2.g14951.t1"/>
    <property type="gene ID" value="PSU_v2.g14951"/>
</dbReference>
<evidence type="ECO:0000256" key="1">
    <source>
        <dbReference type="SAM" id="MobiDB-lite"/>
    </source>
</evidence>
<sequence>MDQGCLGSSDATKRRYSMVLEKSITVSPQRENDDVEWPTKDLEDFKNYIEQNWISRTDNTWTFFGLERVRNTNRAESYHKSLKKAKTDDDRINVFRLHLRRSSKLLHDIRNRSANTQKSGKLTNVKYAAIKDGTVSVEPHDVQIAKMYQSIVNSTLKDIDGLQWCEDDEEDEDALDMELTEMYESTLEENIVSDSEPENADFDHKIFLQDGIEQLFEESDFEKPVNDPLKTQRDNYHHIDFLEKDEKNLSSPSKSAIDIDTTVPGFVPGPLQVQPTTTKSLNNGEKNVKPATSMIKDIHPLYNKYSNPPTFEWCRRACIILGLPFKHFVHRCTKGLNIARCIPKDFVWVKSDGNCGYRAIALLICGDEKYHGSIRDAMASYMMKNTSPEIENFQPGSRDAAIRKRQAVTTELVERLGTGQDFWFDTDDMGILAFMLDVNIICWSDEQKCWCWHNKSRFYNLEMHNFDTEKPTLFMRQMGNP</sequence>
<organism evidence="2 3">
    <name type="scientific">Panagrolaimus superbus</name>
    <dbReference type="NCBI Taxonomy" id="310955"/>
    <lineage>
        <taxon>Eukaryota</taxon>
        <taxon>Metazoa</taxon>
        <taxon>Ecdysozoa</taxon>
        <taxon>Nematoda</taxon>
        <taxon>Chromadorea</taxon>
        <taxon>Rhabditida</taxon>
        <taxon>Tylenchina</taxon>
        <taxon>Panagrolaimomorpha</taxon>
        <taxon>Panagrolaimoidea</taxon>
        <taxon>Panagrolaimidae</taxon>
        <taxon>Panagrolaimus</taxon>
    </lineage>
</organism>
<accession>A0A914Y426</accession>
<reference evidence="3" key="1">
    <citation type="submission" date="2022-11" db="UniProtKB">
        <authorList>
            <consortium name="WormBaseParasite"/>
        </authorList>
    </citation>
    <scope>IDENTIFICATION</scope>
</reference>
<keyword evidence="2" id="KW-1185">Reference proteome</keyword>
<feature type="region of interest" description="Disordered" evidence="1">
    <location>
        <begin position="268"/>
        <end position="287"/>
    </location>
</feature>
<protein>
    <submittedName>
        <fullName evidence="3">Uncharacterized protein</fullName>
    </submittedName>
</protein>